<dbReference type="Gene3D" id="3.30.70.100">
    <property type="match status" value="1"/>
</dbReference>
<organism evidence="3 4">
    <name type="scientific">Purpureocillium lavendulum</name>
    <dbReference type="NCBI Taxonomy" id="1247861"/>
    <lineage>
        <taxon>Eukaryota</taxon>
        <taxon>Fungi</taxon>
        <taxon>Dikarya</taxon>
        <taxon>Ascomycota</taxon>
        <taxon>Pezizomycotina</taxon>
        <taxon>Sordariomycetes</taxon>
        <taxon>Hypocreomycetidae</taxon>
        <taxon>Hypocreales</taxon>
        <taxon>Ophiocordycipitaceae</taxon>
        <taxon>Purpureocillium</taxon>
    </lineage>
</organism>
<keyword evidence="3" id="KW-0489">Methyltransferase</keyword>
<dbReference type="Proteomes" id="UP001163105">
    <property type="component" value="Unassembled WGS sequence"/>
</dbReference>
<keyword evidence="4" id="KW-1185">Reference proteome</keyword>
<feature type="domain" description="EthD" evidence="2">
    <location>
        <begin position="20"/>
        <end position="122"/>
    </location>
</feature>
<dbReference type="EMBL" id="JAQHRD010000003">
    <property type="protein sequence ID" value="KAJ6443501.1"/>
    <property type="molecule type" value="Genomic_DNA"/>
</dbReference>
<comment type="caution">
    <text evidence="3">The sequence shown here is derived from an EMBL/GenBank/DDBJ whole genome shotgun (WGS) entry which is preliminary data.</text>
</comment>
<evidence type="ECO:0000256" key="1">
    <source>
        <dbReference type="ARBA" id="ARBA00005986"/>
    </source>
</evidence>
<dbReference type="AlphaFoldDB" id="A0AB34FYT4"/>
<dbReference type="InterPro" id="IPR009799">
    <property type="entry name" value="EthD_dom"/>
</dbReference>
<gene>
    <name evidence="3" type="ORF">O9K51_04680</name>
</gene>
<evidence type="ECO:0000313" key="3">
    <source>
        <dbReference type="EMBL" id="KAJ6443501.1"/>
    </source>
</evidence>
<dbReference type="GO" id="GO:0016491">
    <property type="term" value="F:oxidoreductase activity"/>
    <property type="evidence" value="ECO:0007669"/>
    <property type="project" value="InterPro"/>
</dbReference>
<reference evidence="3" key="1">
    <citation type="submission" date="2023-01" db="EMBL/GenBank/DDBJ databases">
        <title>The growth and conidiation of Purpureocillium lavendulum are regulated by nitrogen source and histone H3K14 acetylation.</title>
        <authorList>
            <person name="Tang P."/>
            <person name="Han J."/>
            <person name="Zhang C."/>
            <person name="Tang P."/>
            <person name="Qi F."/>
            <person name="Zhang K."/>
            <person name="Liang L."/>
        </authorList>
    </citation>
    <scope>NUCLEOTIDE SEQUENCE</scope>
    <source>
        <strain evidence="3">YMF1.00683</strain>
    </source>
</reference>
<name>A0AB34FYT4_9HYPO</name>
<protein>
    <submittedName>
        <fullName evidence="3">FtsJ-like methyltransferase</fullName>
    </submittedName>
</protein>
<accession>A0AB34FYT4</accession>
<dbReference type="InterPro" id="IPR011008">
    <property type="entry name" value="Dimeric_a/b-barrel"/>
</dbReference>
<evidence type="ECO:0000259" key="2">
    <source>
        <dbReference type="Pfam" id="PF07110"/>
    </source>
</evidence>
<dbReference type="GO" id="GO:0008168">
    <property type="term" value="F:methyltransferase activity"/>
    <property type="evidence" value="ECO:0007669"/>
    <property type="project" value="UniProtKB-KW"/>
</dbReference>
<dbReference type="Pfam" id="PF07110">
    <property type="entry name" value="EthD"/>
    <property type="match status" value="1"/>
</dbReference>
<keyword evidence="3" id="KW-0808">Transferase</keyword>
<comment type="similarity">
    <text evidence="1">Belongs to the tpcK family.</text>
</comment>
<dbReference type="SUPFAM" id="SSF54909">
    <property type="entry name" value="Dimeric alpha+beta barrel"/>
    <property type="match status" value="1"/>
</dbReference>
<evidence type="ECO:0000313" key="4">
    <source>
        <dbReference type="Proteomes" id="UP001163105"/>
    </source>
</evidence>
<sequence>MVQVSLLRVVFKVLLFAYRKPGLTPTEFRDYLEGKHMMLLKQLFGTLFPTSHVRRYIHRTEAESGDAPPATVLVGSQADFEYDAISELTFENEDAFKGFFTKYQSKEVAAAIQQDEEHFLDSGRMRAVVLGEVHETTK</sequence>
<dbReference type="GO" id="GO:0032259">
    <property type="term" value="P:methylation"/>
    <property type="evidence" value="ECO:0007669"/>
    <property type="project" value="UniProtKB-KW"/>
</dbReference>
<proteinExistence type="inferred from homology"/>